<feature type="compositionally biased region" description="Basic and acidic residues" evidence="1">
    <location>
        <begin position="1195"/>
        <end position="1213"/>
    </location>
</feature>
<feature type="region of interest" description="Disordered" evidence="1">
    <location>
        <begin position="508"/>
        <end position="622"/>
    </location>
</feature>
<dbReference type="Pfam" id="PF14223">
    <property type="entry name" value="Retrotran_gag_2"/>
    <property type="match status" value="1"/>
</dbReference>
<protein>
    <submittedName>
        <fullName evidence="4">Uncharacterized protein</fullName>
    </submittedName>
</protein>
<dbReference type="InterPro" id="IPR057670">
    <property type="entry name" value="SH3_retrovirus"/>
</dbReference>
<dbReference type="PANTHER" id="PTHR11439">
    <property type="entry name" value="GAG-POL-RELATED RETROTRANSPOSON"/>
    <property type="match status" value="1"/>
</dbReference>
<feature type="compositionally biased region" description="Basic residues" evidence="1">
    <location>
        <begin position="257"/>
        <end position="268"/>
    </location>
</feature>
<dbReference type="Pfam" id="PF25597">
    <property type="entry name" value="SH3_retrovirus"/>
    <property type="match status" value="1"/>
</dbReference>
<evidence type="ECO:0000256" key="1">
    <source>
        <dbReference type="SAM" id="MobiDB-lite"/>
    </source>
</evidence>
<sequence length="1213" mass="134913">MSSSSTTTNSGSSSRTHHYPLLSSSTHLQIKLTKDNYLSWKTAITPYINGNKILHHIDGTSLPPPQYLPSSTSPPILVPNPDYLSWFEIDQLLLSILISTISDTLISSIVGLTSSRTVWTTLKKTFSSQSRARLMHTRYQLVTLKKGNLSITDFYQKAKQYSDLLASIGQPISDNDLIIHILGGLPTEYDSLVTTVNTWLADFSIDELYGHLLSHELRLEQHAVTPDLGIPAAHFAAKPPGTSTRGPQHHAASNRGSHQRYRGRHPASRGRSNGGSSHSVSNGVPHGSRPFCQICLKPGATNHMTADMQNLNLSAEDYMGNDQVRVGNGQGSILESHPSQRQEKHRHIVETGLTLLASSSVPFSYWDEAFLTAAYLINCLPSPITQHKSPIDILYHKSPDYKFLKTFGCACWPHLRPYNSHKLDFRSKRCIFLGYSLNHKGYRCLDPTTNRIYIARNVIFDESLFPFASPSITSTTLHGSNTPHGSTNTQGTNTSNLISIRHIQILSPPTPSSSIHIPRDPPTLTPHPAENTAFHLSENMSHQSEISAPLHQSEPSAVPSHQTENPAALSNQSENSADQSTKSAAPHQSTKSAALSHQPENTPHTSASLSSLNPNPPSIQTNVSLQDLDHATTLSQHPMTTRSRANISKPKQMFPGLIKYPLPKALLAVHETPLHEPSCFTEASKQPQWRSAMNTEFTALLNNGTWSLVPSKPHVNLVGCKWVFRIKRHADGSIDRYKARLVAKSFHQQPGIDYSETFSPVIKPITIRTVLSLAVASHWDIRQLDITNAFLHGVLSEDVYMTQPPGFVHPSFPNHICRLHKAIYGLKQAPRAWFSRLSQRLLALGFHGSKSDTSLFIHNSGTDLIFFLIYVDDIIVTGNNKHSIARLIQALQADFALKDLGPLHFFLGVQAYTTETGLFLSQRRYISDLLKKTNMHEAKPVSSPMSSSTVLSKFGGTALSDPSTYRSVVGSLQYLSLTRPDLAFAVNKVCQYMSHPTDDHWSAVKRILRYLKHTIHHCLLLHRTTTFSLQAFSDADWASCPDDRRSTTGYCIYLGRNLISWPSRKQRTVSRSSTESEYRAIAHASTEILWLQSLLTELGMKSTIPPVLWCDNIGATYLTANPLFHARTKHIEIDVHFVRDLVSTKALSIRFISSKDQVADTFTKPLPTPKFNVLRDTLNVRELPLRLRGPIKTTSSDKQHKPAVIKEDNSSNS</sequence>
<dbReference type="EMBL" id="OIVN01001371">
    <property type="protein sequence ID" value="SPC93208.1"/>
    <property type="molecule type" value="Genomic_DNA"/>
</dbReference>
<dbReference type="AlphaFoldDB" id="A0A2N9G0X4"/>
<evidence type="ECO:0000313" key="4">
    <source>
        <dbReference type="EMBL" id="SPC93208.1"/>
    </source>
</evidence>
<reference evidence="4" key="1">
    <citation type="submission" date="2018-02" db="EMBL/GenBank/DDBJ databases">
        <authorList>
            <person name="Cohen D.B."/>
            <person name="Kent A.D."/>
        </authorList>
    </citation>
    <scope>NUCLEOTIDE SEQUENCE</scope>
</reference>
<accession>A0A2N9G0X4</accession>
<feature type="region of interest" description="Disordered" evidence="1">
    <location>
        <begin position="232"/>
        <end position="285"/>
    </location>
</feature>
<evidence type="ECO:0000259" key="2">
    <source>
        <dbReference type="Pfam" id="PF07727"/>
    </source>
</evidence>
<dbReference type="PANTHER" id="PTHR11439:SF450">
    <property type="entry name" value="REVERSE TRANSCRIPTASE TY1_COPIA-TYPE DOMAIN-CONTAINING PROTEIN"/>
    <property type="match status" value="1"/>
</dbReference>
<dbReference type="InterPro" id="IPR013103">
    <property type="entry name" value="RVT_2"/>
</dbReference>
<gene>
    <name evidence="4" type="ORF">FSB_LOCUS21090</name>
</gene>
<dbReference type="Pfam" id="PF07727">
    <property type="entry name" value="RVT_2"/>
    <property type="match status" value="1"/>
</dbReference>
<evidence type="ECO:0000259" key="3">
    <source>
        <dbReference type="Pfam" id="PF25597"/>
    </source>
</evidence>
<dbReference type="SUPFAM" id="SSF56672">
    <property type="entry name" value="DNA/RNA polymerases"/>
    <property type="match status" value="1"/>
</dbReference>
<feature type="compositionally biased region" description="Low complexity" evidence="1">
    <location>
        <begin position="269"/>
        <end position="285"/>
    </location>
</feature>
<organism evidence="4">
    <name type="scientific">Fagus sylvatica</name>
    <name type="common">Beechnut</name>
    <dbReference type="NCBI Taxonomy" id="28930"/>
    <lineage>
        <taxon>Eukaryota</taxon>
        <taxon>Viridiplantae</taxon>
        <taxon>Streptophyta</taxon>
        <taxon>Embryophyta</taxon>
        <taxon>Tracheophyta</taxon>
        <taxon>Spermatophyta</taxon>
        <taxon>Magnoliopsida</taxon>
        <taxon>eudicotyledons</taxon>
        <taxon>Gunneridae</taxon>
        <taxon>Pentapetalae</taxon>
        <taxon>rosids</taxon>
        <taxon>fabids</taxon>
        <taxon>Fagales</taxon>
        <taxon>Fagaceae</taxon>
        <taxon>Fagus</taxon>
    </lineage>
</organism>
<feature type="domain" description="Retroviral polymerase SH3-like" evidence="3">
    <location>
        <begin position="409"/>
        <end position="470"/>
    </location>
</feature>
<proteinExistence type="predicted"/>
<feature type="compositionally biased region" description="Polar residues" evidence="1">
    <location>
        <begin position="553"/>
        <end position="607"/>
    </location>
</feature>
<dbReference type="CDD" id="cd09272">
    <property type="entry name" value="RNase_HI_RT_Ty1"/>
    <property type="match status" value="1"/>
</dbReference>
<feature type="domain" description="Reverse transcriptase Ty1/copia-type" evidence="2">
    <location>
        <begin position="703"/>
        <end position="945"/>
    </location>
</feature>
<name>A0A2N9G0X4_FAGSY</name>
<feature type="region of interest" description="Disordered" evidence="1">
    <location>
        <begin position="1189"/>
        <end position="1213"/>
    </location>
</feature>
<dbReference type="InterPro" id="IPR043502">
    <property type="entry name" value="DNA/RNA_pol_sf"/>
</dbReference>